<reference evidence="3 4" key="1">
    <citation type="submission" date="2018-10" db="EMBL/GenBank/DDBJ databases">
        <title>Genomic Encyclopedia of Archaeal and Bacterial Type Strains, Phase II (KMG-II): from individual species to whole genera.</title>
        <authorList>
            <person name="Goeker M."/>
        </authorList>
    </citation>
    <scope>NUCLEOTIDE SEQUENCE [LARGE SCALE GENOMIC DNA]</scope>
    <source>
        <strain evidence="3 4">DSM 19839</strain>
    </source>
</reference>
<gene>
    <name evidence="3" type="ORF">BC962_2137</name>
</gene>
<accession>A0A495PWD6</accession>
<evidence type="ECO:0000313" key="4">
    <source>
        <dbReference type="Proteomes" id="UP000276282"/>
    </source>
</evidence>
<organism evidence="3 4">
    <name type="scientific">Gillisia mitskevichiae</name>
    <dbReference type="NCBI Taxonomy" id="270921"/>
    <lineage>
        <taxon>Bacteria</taxon>
        <taxon>Pseudomonadati</taxon>
        <taxon>Bacteroidota</taxon>
        <taxon>Flavobacteriia</taxon>
        <taxon>Flavobacteriales</taxon>
        <taxon>Flavobacteriaceae</taxon>
        <taxon>Gillisia</taxon>
    </lineage>
</organism>
<sequence>MSNLGSHFIFSKSQQNGIFLLVLIIIIFQLVYFFVDFNSEMDINKEDTARIAQYQIQIDSLKQVALADSEVKIYPFNPNLITDYKGYTLGMSVDEIDRLLLFRKSNKWVNSSEEFQKVTLVSDSLLNKISPYFKFPDWVKKSKQGENKTLFSIASSAKSAGLDLNSATLEELISVKGIGEVLATRIIKYRLKIGGFISDLQLKDIYGLNFETRNELLNNFSVFKPTDLVIYSINKASVLEIASVPYLDYELAREIINYRILHERISSFEELAKIKGFPSEKIDRIALYLTLE</sequence>
<keyword evidence="1" id="KW-0472">Membrane</keyword>
<dbReference type="InterPro" id="IPR003583">
    <property type="entry name" value="Hlx-hairpin-Hlx_DNA-bd_motif"/>
</dbReference>
<evidence type="ECO:0000256" key="1">
    <source>
        <dbReference type="SAM" id="Phobius"/>
    </source>
</evidence>
<dbReference type="GO" id="GO:0006281">
    <property type="term" value="P:DNA repair"/>
    <property type="evidence" value="ECO:0007669"/>
    <property type="project" value="InterPro"/>
</dbReference>
<dbReference type="InterPro" id="IPR010994">
    <property type="entry name" value="RuvA_2-like"/>
</dbReference>
<dbReference type="SMART" id="SM00278">
    <property type="entry name" value="HhH1"/>
    <property type="match status" value="2"/>
</dbReference>
<dbReference type="Proteomes" id="UP000276282">
    <property type="component" value="Unassembled WGS sequence"/>
</dbReference>
<feature type="domain" description="Helix-hairpin-helix DNA-binding motif class 1" evidence="2">
    <location>
        <begin position="269"/>
        <end position="288"/>
    </location>
</feature>
<dbReference type="GO" id="GO:0015628">
    <property type="term" value="P:protein secretion by the type II secretion system"/>
    <property type="evidence" value="ECO:0007669"/>
    <property type="project" value="TreeGrafter"/>
</dbReference>
<dbReference type="PANTHER" id="PTHR21180:SF32">
    <property type="entry name" value="ENDONUCLEASE_EXONUCLEASE_PHOSPHATASE FAMILY DOMAIN-CONTAINING PROTEIN 1"/>
    <property type="match status" value="1"/>
</dbReference>
<keyword evidence="4" id="KW-1185">Reference proteome</keyword>
<dbReference type="SUPFAM" id="SSF47781">
    <property type="entry name" value="RuvA domain 2-like"/>
    <property type="match status" value="2"/>
</dbReference>
<evidence type="ECO:0000259" key="2">
    <source>
        <dbReference type="SMART" id="SM00278"/>
    </source>
</evidence>
<feature type="transmembrane region" description="Helical" evidence="1">
    <location>
        <begin position="17"/>
        <end position="35"/>
    </location>
</feature>
<dbReference type="EMBL" id="RBLG01000002">
    <property type="protein sequence ID" value="RKS53872.1"/>
    <property type="molecule type" value="Genomic_DNA"/>
</dbReference>
<feature type="domain" description="Helix-hairpin-helix DNA-binding motif class 1" evidence="2">
    <location>
        <begin position="170"/>
        <end position="189"/>
    </location>
</feature>
<keyword evidence="3" id="KW-0238">DNA-binding</keyword>
<keyword evidence="1" id="KW-0812">Transmembrane</keyword>
<comment type="caution">
    <text evidence="3">The sequence shown here is derived from an EMBL/GenBank/DDBJ whole genome shotgun (WGS) entry which is preliminary data.</text>
</comment>
<protein>
    <submittedName>
        <fullName evidence="3">DNA uptake protein ComE-like DNA-binding protein</fullName>
    </submittedName>
</protein>
<dbReference type="GO" id="GO:0003677">
    <property type="term" value="F:DNA binding"/>
    <property type="evidence" value="ECO:0007669"/>
    <property type="project" value="UniProtKB-KW"/>
</dbReference>
<dbReference type="PANTHER" id="PTHR21180">
    <property type="entry name" value="ENDONUCLEASE/EXONUCLEASE/PHOSPHATASE FAMILY DOMAIN-CONTAINING PROTEIN 1"/>
    <property type="match status" value="1"/>
</dbReference>
<dbReference type="InterPro" id="IPR051675">
    <property type="entry name" value="Endo/Exo/Phosphatase_dom_1"/>
</dbReference>
<proteinExistence type="predicted"/>
<dbReference type="OrthoDB" id="981124at2"/>
<dbReference type="Gene3D" id="1.10.150.280">
    <property type="entry name" value="AF1531-like domain"/>
    <property type="match status" value="2"/>
</dbReference>
<name>A0A495PWD6_9FLAO</name>
<evidence type="ECO:0000313" key="3">
    <source>
        <dbReference type="EMBL" id="RKS53872.1"/>
    </source>
</evidence>
<dbReference type="Pfam" id="PF12836">
    <property type="entry name" value="HHH_3"/>
    <property type="match status" value="2"/>
</dbReference>
<dbReference type="RefSeq" id="WP_121345940.1">
    <property type="nucleotide sequence ID" value="NZ_RBLG01000002.1"/>
</dbReference>
<dbReference type="AlphaFoldDB" id="A0A495PWD6"/>
<dbReference type="GO" id="GO:0015627">
    <property type="term" value="C:type II protein secretion system complex"/>
    <property type="evidence" value="ECO:0007669"/>
    <property type="project" value="TreeGrafter"/>
</dbReference>
<keyword evidence="1" id="KW-1133">Transmembrane helix</keyword>